<feature type="compositionally biased region" description="Basic residues" evidence="1">
    <location>
        <begin position="26"/>
        <end position="37"/>
    </location>
</feature>
<reference evidence="2 3" key="1">
    <citation type="journal article" date="2008" name="FEMS Yeast Res.">
        <title>Comparative genome analysis of a Saccharomyces cerevisiae wine strain.</title>
        <authorList>
            <person name="Borneman A.R."/>
            <person name="Forgan A.H."/>
            <person name="Pretorius I.S."/>
            <person name="Chambers P.J."/>
        </authorList>
    </citation>
    <scope>NUCLEOTIDE SEQUENCE [LARGE SCALE GENOMIC DNA]</scope>
    <source>
        <strain evidence="2 3">AWRI1631</strain>
    </source>
</reference>
<evidence type="ECO:0000256" key="1">
    <source>
        <dbReference type="SAM" id="MobiDB-lite"/>
    </source>
</evidence>
<dbReference type="EMBL" id="ABSV01002089">
    <property type="protein sequence ID" value="EDZ69486.1"/>
    <property type="molecule type" value="Genomic_DNA"/>
</dbReference>
<evidence type="ECO:0000313" key="2">
    <source>
        <dbReference type="EMBL" id="EDZ69486.1"/>
    </source>
</evidence>
<dbReference type="Proteomes" id="UP000008988">
    <property type="component" value="Unassembled WGS sequence"/>
</dbReference>
<protein>
    <submittedName>
        <fullName evidence="2">Uncharacterized protein</fullName>
    </submittedName>
</protein>
<gene>
    <name evidence="2" type="ORF">AWRI1631_150490</name>
</gene>
<comment type="caution">
    <text evidence="2">The sequence shown here is derived from an EMBL/GenBank/DDBJ whole genome shotgun (WGS) entry which is preliminary data.</text>
</comment>
<feature type="compositionally biased region" description="Basic residues" evidence="1">
    <location>
        <begin position="1"/>
        <end position="19"/>
    </location>
</feature>
<organism evidence="2 3">
    <name type="scientific">Saccharomyces cerevisiae (strain AWRI1631)</name>
    <name type="common">Baker's yeast</name>
    <dbReference type="NCBI Taxonomy" id="545124"/>
    <lineage>
        <taxon>Eukaryota</taxon>
        <taxon>Fungi</taxon>
        <taxon>Dikarya</taxon>
        <taxon>Ascomycota</taxon>
        <taxon>Saccharomycotina</taxon>
        <taxon>Saccharomycetes</taxon>
        <taxon>Saccharomycetales</taxon>
        <taxon>Saccharomycetaceae</taxon>
        <taxon>Saccharomyces</taxon>
    </lineage>
</organism>
<feature type="region of interest" description="Disordered" evidence="1">
    <location>
        <begin position="1"/>
        <end position="37"/>
    </location>
</feature>
<evidence type="ECO:0000313" key="3">
    <source>
        <dbReference type="Proteomes" id="UP000008988"/>
    </source>
</evidence>
<proteinExistence type="predicted"/>
<name>B5VRE7_YEAS6</name>
<accession>B5VRE7</accession>
<sequence>MVSNKRRLKLPTKLKKLRSKLPPPSVRRRKPRRKAVS</sequence>
<dbReference type="AlphaFoldDB" id="B5VRE7"/>